<evidence type="ECO:0000313" key="3">
    <source>
        <dbReference type="Proteomes" id="UP000006735"/>
    </source>
</evidence>
<dbReference type="STRING" id="291331.XOO3529"/>
<organism evidence="2 3">
    <name type="scientific">Xanthomonas oryzae pv. oryzae (strain KACC10331 / KXO85)</name>
    <dbReference type="NCBI Taxonomy" id="291331"/>
    <lineage>
        <taxon>Bacteria</taxon>
        <taxon>Pseudomonadati</taxon>
        <taxon>Pseudomonadota</taxon>
        <taxon>Gammaproteobacteria</taxon>
        <taxon>Lysobacterales</taxon>
        <taxon>Lysobacteraceae</taxon>
        <taxon>Xanthomonas</taxon>
    </lineage>
</organism>
<gene>
    <name evidence="2" type="ordered locus">XOO3529</name>
</gene>
<dbReference type="EMBL" id="AE013598">
    <property type="protein sequence ID" value="AAW76783.1"/>
    <property type="molecule type" value="Genomic_DNA"/>
</dbReference>
<accession>Q5GWY8</accession>
<dbReference type="Proteomes" id="UP000006735">
    <property type="component" value="Chromosome"/>
</dbReference>
<dbReference type="PROSITE" id="PS51186">
    <property type="entry name" value="GNAT"/>
    <property type="match status" value="1"/>
</dbReference>
<dbReference type="InterPro" id="IPR016181">
    <property type="entry name" value="Acyl_CoA_acyltransferase"/>
</dbReference>
<evidence type="ECO:0000313" key="2">
    <source>
        <dbReference type="EMBL" id="AAW76783.1"/>
    </source>
</evidence>
<keyword evidence="3" id="KW-1185">Reference proteome</keyword>
<dbReference type="AlphaFoldDB" id="Q5GWY8"/>
<sequence length="262" mass="29021">MRQVDADGLSGCGSSRGGSAARRCIRMHAARRTDRVRWVAASGPACNNPTQIRFRVDALPHGAPMSIVIRDVREHELDSVLALNNNAGLAILPLDSTKLQRFYEQAEYFRVAERDGNLAGFLVGFGSGSAHDSSNFAWFRDLYPEFFYIDRIVVASRRRGGGVGRALYADVQSYTELRYPQLACEVFLDHGADAALLFHGSFGFRAVGQNTMVDVEVRASMLMKDMCSYPWIKETYGGKLPEDLPWVGRPRHAATANPSTRS</sequence>
<proteinExistence type="predicted"/>
<dbReference type="SUPFAM" id="SSF55729">
    <property type="entry name" value="Acyl-CoA N-acyltransferases (Nat)"/>
    <property type="match status" value="1"/>
</dbReference>
<dbReference type="HOGENOM" id="CLU_106328_0_0_6"/>
<dbReference type="KEGG" id="xoo:XOO3529"/>
<reference evidence="2 3" key="1">
    <citation type="journal article" date="2005" name="Nucleic Acids Res.">
        <title>The genome sequence of Xanthomonas oryzae pathovar oryzae KACC10331, the bacterial blight pathogen of rice.</title>
        <authorList>
            <person name="Lee B.M."/>
            <person name="Park Y.J."/>
            <person name="Park D.S."/>
            <person name="Kang H.W."/>
            <person name="Kim J.G."/>
            <person name="Song E.S."/>
            <person name="Park I.C."/>
            <person name="Yoon U.H."/>
            <person name="Hahn J.H."/>
            <person name="Koo B.S."/>
            <person name="Lee G.B."/>
            <person name="Kim H."/>
            <person name="Park H.S."/>
            <person name="Yoon K.O."/>
            <person name="Kim J.H."/>
            <person name="Jung C.H."/>
            <person name="Koh N.H."/>
            <person name="Seo J.S."/>
            <person name="Go S.J."/>
        </authorList>
    </citation>
    <scope>NUCLEOTIDE SEQUENCE [LARGE SCALE GENOMIC DNA]</scope>
    <source>
        <strain evidence="3">KACC10331 / KXO85</strain>
    </source>
</reference>
<dbReference type="Gene3D" id="3.40.630.30">
    <property type="match status" value="1"/>
</dbReference>
<name>Q5GWY8_XANOR</name>
<feature type="domain" description="N-acetyltransferase" evidence="1">
    <location>
        <begin position="67"/>
        <end position="228"/>
    </location>
</feature>
<dbReference type="Pfam" id="PF00583">
    <property type="entry name" value="Acetyltransf_1"/>
    <property type="match status" value="1"/>
</dbReference>
<evidence type="ECO:0000259" key="1">
    <source>
        <dbReference type="PROSITE" id="PS51186"/>
    </source>
</evidence>
<dbReference type="InterPro" id="IPR000182">
    <property type="entry name" value="GNAT_dom"/>
</dbReference>
<protein>
    <submittedName>
        <fullName evidence="2">Predicted acetyltransferase, GNAT superfamily</fullName>
    </submittedName>
</protein>
<dbReference type="GO" id="GO:0016747">
    <property type="term" value="F:acyltransferase activity, transferring groups other than amino-acyl groups"/>
    <property type="evidence" value="ECO:0007669"/>
    <property type="project" value="InterPro"/>
</dbReference>